<dbReference type="Proteomes" id="UP000002762">
    <property type="component" value="Unassembled WGS sequence"/>
</dbReference>
<keyword evidence="2" id="KW-1185">Reference proteome</keyword>
<dbReference type="HOGENOM" id="CLU_2084432_0_0_1"/>
<protein>
    <submittedName>
        <fullName evidence="1">Uncharacterized protein</fullName>
    </submittedName>
</protein>
<dbReference type="RefSeq" id="XP_008600745.1">
    <property type="nucleotide sequence ID" value="XM_008602523.1"/>
</dbReference>
<evidence type="ECO:0000313" key="2">
    <source>
        <dbReference type="Proteomes" id="UP000002762"/>
    </source>
</evidence>
<proteinExistence type="predicted"/>
<dbReference type="AlphaFoldDB" id="J4VYU6"/>
<name>J4VYU6_BEAB2</name>
<organism evidence="1 2">
    <name type="scientific">Beauveria bassiana (strain ARSEF 2860)</name>
    <name type="common">White muscardine disease fungus</name>
    <name type="synonym">Tritirachium shiotae</name>
    <dbReference type="NCBI Taxonomy" id="655819"/>
    <lineage>
        <taxon>Eukaryota</taxon>
        <taxon>Fungi</taxon>
        <taxon>Dikarya</taxon>
        <taxon>Ascomycota</taxon>
        <taxon>Pezizomycotina</taxon>
        <taxon>Sordariomycetes</taxon>
        <taxon>Hypocreomycetidae</taxon>
        <taxon>Hypocreales</taxon>
        <taxon>Cordycipitaceae</taxon>
        <taxon>Beauveria</taxon>
    </lineage>
</organism>
<evidence type="ECO:0000313" key="1">
    <source>
        <dbReference type="EMBL" id="EJP63500.1"/>
    </source>
</evidence>
<sequence>MAPSAPLNSPESLAETLRLMKNEARTLKDRARSYPNGQEHKILLLLKAAAILQDCLKFIVEHRRHLGREEALCRDQRDSLLEYVRKEVEQSNTNYDQYKAEPVKPTKLQKKCKTGEQGEKLVPSPH</sequence>
<gene>
    <name evidence="1" type="ORF">BBA_07426</name>
</gene>
<dbReference type="GeneID" id="19890438"/>
<reference evidence="1 2" key="1">
    <citation type="journal article" date="2012" name="Sci. Rep.">
        <title>Genomic perspectives on the evolution of fungal entomopathogenicity in Beauveria bassiana.</title>
        <authorList>
            <person name="Xiao G."/>
            <person name="Ying S.H."/>
            <person name="Zheng P."/>
            <person name="Wang Z.L."/>
            <person name="Zhang S."/>
            <person name="Xie X.Q."/>
            <person name="Shang Y."/>
            <person name="St Leger R.J."/>
            <person name="Zhao G.P."/>
            <person name="Wang C."/>
            <person name="Feng M.G."/>
        </authorList>
    </citation>
    <scope>NUCLEOTIDE SEQUENCE [LARGE SCALE GENOMIC DNA]</scope>
    <source>
        <strain evidence="1 2">ARSEF 2860</strain>
    </source>
</reference>
<dbReference type="InParanoid" id="J4VYU6"/>
<dbReference type="EMBL" id="JH725174">
    <property type="protein sequence ID" value="EJP63500.1"/>
    <property type="molecule type" value="Genomic_DNA"/>
</dbReference>
<accession>J4VYU6</accession>